<feature type="non-terminal residue" evidence="2">
    <location>
        <position position="135"/>
    </location>
</feature>
<feature type="compositionally biased region" description="Polar residues" evidence="1">
    <location>
        <begin position="1"/>
        <end position="21"/>
    </location>
</feature>
<dbReference type="EMBL" id="BARS01035866">
    <property type="protein sequence ID" value="GAG23403.1"/>
    <property type="molecule type" value="Genomic_DNA"/>
</dbReference>
<protein>
    <submittedName>
        <fullName evidence="2">Uncharacterized protein</fullName>
    </submittedName>
</protein>
<reference evidence="2" key="1">
    <citation type="journal article" date="2014" name="Front. Microbiol.">
        <title>High frequency of phylogenetically diverse reductive dehalogenase-homologous genes in deep subseafloor sedimentary metagenomes.</title>
        <authorList>
            <person name="Kawai M."/>
            <person name="Futagami T."/>
            <person name="Toyoda A."/>
            <person name="Takaki Y."/>
            <person name="Nishi S."/>
            <person name="Hori S."/>
            <person name="Arai W."/>
            <person name="Tsubouchi T."/>
            <person name="Morono Y."/>
            <person name="Uchiyama I."/>
            <person name="Ito T."/>
            <person name="Fujiyama A."/>
            <person name="Inagaki F."/>
            <person name="Takami H."/>
        </authorList>
    </citation>
    <scope>NUCLEOTIDE SEQUENCE</scope>
    <source>
        <strain evidence="2">Expedition CK06-06</strain>
    </source>
</reference>
<sequence length="135" mass="14302">MPVNKYVNTGQSAGEEASSTGEGRHLTFEESVLGHPYHSDGFVNKGDPVIYDNIVGVAFKDAAADTDMIAIDTEGGWWLNVLGVVSDGTADGIAEELSPGSPVFIQKVPSTTVYILTGESDPQNFQPFGYTTSTV</sequence>
<feature type="region of interest" description="Disordered" evidence="1">
    <location>
        <begin position="1"/>
        <end position="23"/>
    </location>
</feature>
<name>X0WFT8_9ZZZZ</name>
<comment type="caution">
    <text evidence="2">The sequence shown here is derived from an EMBL/GenBank/DDBJ whole genome shotgun (WGS) entry which is preliminary data.</text>
</comment>
<evidence type="ECO:0000256" key="1">
    <source>
        <dbReference type="SAM" id="MobiDB-lite"/>
    </source>
</evidence>
<accession>X0WFT8</accession>
<organism evidence="2">
    <name type="scientific">marine sediment metagenome</name>
    <dbReference type="NCBI Taxonomy" id="412755"/>
    <lineage>
        <taxon>unclassified sequences</taxon>
        <taxon>metagenomes</taxon>
        <taxon>ecological metagenomes</taxon>
    </lineage>
</organism>
<proteinExistence type="predicted"/>
<dbReference type="AlphaFoldDB" id="X0WFT8"/>
<gene>
    <name evidence="2" type="ORF">S01H1_55204</name>
</gene>
<evidence type="ECO:0000313" key="2">
    <source>
        <dbReference type="EMBL" id="GAG23403.1"/>
    </source>
</evidence>